<evidence type="ECO:0000313" key="2">
    <source>
        <dbReference type="Proteomes" id="UP001186974"/>
    </source>
</evidence>
<feature type="non-terminal residue" evidence="1">
    <location>
        <position position="1"/>
    </location>
</feature>
<comment type="caution">
    <text evidence="1">The sequence shown here is derived from an EMBL/GenBank/DDBJ whole genome shotgun (WGS) entry which is preliminary data.</text>
</comment>
<reference evidence="1" key="1">
    <citation type="submission" date="2024-09" db="EMBL/GenBank/DDBJ databases">
        <title>Black Yeasts Isolated from many extreme environments.</title>
        <authorList>
            <person name="Coleine C."/>
            <person name="Stajich J.E."/>
            <person name="Selbmann L."/>
        </authorList>
    </citation>
    <scope>NUCLEOTIDE SEQUENCE</scope>
    <source>
        <strain evidence="1">CCFEE 5737</strain>
    </source>
</reference>
<name>A0ACC3D5S9_9PEZI</name>
<evidence type="ECO:0000313" key="1">
    <source>
        <dbReference type="EMBL" id="KAK3062269.1"/>
    </source>
</evidence>
<gene>
    <name evidence="1" type="ORF">LTS18_004474</name>
</gene>
<dbReference type="EMBL" id="JAWDJW010007379">
    <property type="protein sequence ID" value="KAK3062269.1"/>
    <property type="molecule type" value="Genomic_DNA"/>
</dbReference>
<accession>A0ACC3D5S9</accession>
<dbReference type="Proteomes" id="UP001186974">
    <property type="component" value="Unassembled WGS sequence"/>
</dbReference>
<organism evidence="1 2">
    <name type="scientific">Coniosporium uncinatum</name>
    <dbReference type="NCBI Taxonomy" id="93489"/>
    <lineage>
        <taxon>Eukaryota</taxon>
        <taxon>Fungi</taxon>
        <taxon>Dikarya</taxon>
        <taxon>Ascomycota</taxon>
        <taxon>Pezizomycotina</taxon>
        <taxon>Dothideomycetes</taxon>
        <taxon>Dothideomycetes incertae sedis</taxon>
        <taxon>Coniosporium</taxon>
    </lineage>
</organism>
<keyword evidence="2" id="KW-1185">Reference proteome</keyword>
<sequence>ARPHPSIRLLRSKFSEFYDPSGEYDASSSYHDDGHSAYATADTVSRARSYPLYDNESSTSSTLRALGLESDDDRLWRRSSSRGREAETYEEDQYKQAKEKKAEFESEMKRVWKYVHGRLKDGQGIDPNTLGKNECLLAMKYVVDELDVLDDSYRVHGRRQDVASAEREKRRAMLKEAAWSHIGSNLMEYVGRIEDEIFPQFKHRDLLVFRRALAEVLQEWRRRQEAGTRRQ</sequence>
<proteinExistence type="predicted"/>
<protein>
    <submittedName>
        <fullName evidence="1">Uncharacterized protein</fullName>
    </submittedName>
</protein>